<accession>A0A917Z0K9</accession>
<dbReference type="RefSeq" id="WP_189124822.1">
    <property type="nucleotide sequence ID" value="NZ_BMNH01000008.1"/>
</dbReference>
<keyword evidence="3" id="KW-1185">Reference proteome</keyword>
<reference evidence="2" key="2">
    <citation type="submission" date="2020-09" db="EMBL/GenBank/DDBJ databases">
        <authorList>
            <person name="Sun Q."/>
            <person name="Zhou Y."/>
        </authorList>
    </citation>
    <scope>NUCLEOTIDE SEQUENCE</scope>
    <source>
        <strain evidence="2">CGMCC 4.7368</strain>
    </source>
</reference>
<evidence type="ECO:0000313" key="3">
    <source>
        <dbReference type="Proteomes" id="UP000646523"/>
    </source>
</evidence>
<evidence type="ECO:0000256" key="1">
    <source>
        <dbReference type="SAM" id="MobiDB-lite"/>
    </source>
</evidence>
<dbReference type="EMBL" id="BMNH01000008">
    <property type="protein sequence ID" value="GGO69627.1"/>
    <property type="molecule type" value="Genomic_DNA"/>
</dbReference>
<comment type="caution">
    <text evidence="2">The sequence shown here is derived from an EMBL/GenBank/DDBJ whole genome shotgun (WGS) entry which is preliminary data.</text>
</comment>
<gene>
    <name evidence="2" type="ORF">GCM10012289_31170</name>
</gene>
<reference evidence="2" key="1">
    <citation type="journal article" date="2014" name="Int. J. Syst. Evol. Microbiol.">
        <title>Complete genome sequence of Corynebacterium casei LMG S-19264T (=DSM 44701T), isolated from a smear-ripened cheese.</title>
        <authorList>
            <consortium name="US DOE Joint Genome Institute (JGI-PGF)"/>
            <person name="Walter F."/>
            <person name="Albersmeier A."/>
            <person name="Kalinowski J."/>
            <person name="Ruckert C."/>
        </authorList>
    </citation>
    <scope>NUCLEOTIDE SEQUENCE</scope>
    <source>
        <strain evidence="2">CGMCC 4.7368</strain>
    </source>
</reference>
<sequence length="654" mass="72064">MNMSDCGIHPADRPHIVGSLGESAVAALDAWARDENYLLALPPERWEKSGFTDSPLLALFLHAAQEDVQPSTIVVVKACEQEFAHEPSRHKAAWIQQDDFGERHLVGRMLGVRRTAGGGVVMVQQVAGGTLRGMRQMAQLDSPAELREVFSAVCGSLIREWNRGKIVTTPKVNPAAFLRDELRWAWQDGGSLLGWARRSGLPPHQTLRFAGESPQANLPNPLALADGTLRAADGITLPCLNGLTHGDLHTGNILVPKTAASSAKATEFRLVDLTSFDPSAPLTRDPAMLALSVINARHPAEDARDHLIRVLASDAESAPEGDFLGRMAEELRRLYPDAIDTWTLQLLLSVAAAALLHITFDDDRDKRLWFLRLAAHCVNAFLKRTAPDWEPQPGFLVTSAQMGMPEPAEEPEPSPAPPARFPEPSPVPRLRLVVPEPDEPSAVPSTTTPYGDLGYTTFCHELGEDLKGLLRRLHAPPAVRRAEELWWWLAAADRLDDLVPHLLALRRQRLADVLEADRHLGEIVRAGTVERLAGQARDLERLMHEASSAVDGYDLIGRVILPRHLAEEIRTALDQVPALQADERFPFDWRVSFSSLRRDATMHLTRLERLLPVTEQAAQAALPRFSGLVNGAVAAREALEALREAMDHDPPWSP</sequence>
<evidence type="ECO:0000313" key="2">
    <source>
        <dbReference type="EMBL" id="GGO69627.1"/>
    </source>
</evidence>
<dbReference type="Proteomes" id="UP000646523">
    <property type="component" value="Unassembled WGS sequence"/>
</dbReference>
<organism evidence="2 3">
    <name type="scientific">Nonomuraea cavernae</name>
    <dbReference type="NCBI Taxonomy" id="2045107"/>
    <lineage>
        <taxon>Bacteria</taxon>
        <taxon>Bacillati</taxon>
        <taxon>Actinomycetota</taxon>
        <taxon>Actinomycetes</taxon>
        <taxon>Streptosporangiales</taxon>
        <taxon>Streptosporangiaceae</taxon>
        <taxon>Nonomuraea</taxon>
    </lineage>
</organism>
<proteinExistence type="predicted"/>
<protein>
    <submittedName>
        <fullName evidence="2">Uncharacterized protein</fullName>
    </submittedName>
</protein>
<name>A0A917Z0K9_9ACTN</name>
<feature type="region of interest" description="Disordered" evidence="1">
    <location>
        <begin position="403"/>
        <end position="448"/>
    </location>
</feature>
<feature type="compositionally biased region" description="Pro residues" evidence="1">
    <location>
        <begin position="413"/>
        <end position="427"/>
    </location>
</feature>
<dbReference type="AlphaFoldDB" id="A0A917Z0K9"/>